<keyword evidence="3" id="KW-0808">Transferase</keyword>
<keyword evidence="1" id="KW-1133">Transmembrane helix</keyword>
<dbReference type="InterPro" id="IPR032834">
    <property type="entry name" value="NatK-like_C"/>
</dbReference>
<keyword evidence="1" id="KW-0812">Transmembrane</keyword>
<dbReference type="AlphaFoldDB" id="A0A512TPC0"/>
<evidence type="ECO:0000256" key="1">
    <source>
        <dbReference type="SAM" id="Phobius"/>
    </source>
</evidence>
<sequence>MDMINIAAESIDSYLAVIAMIYMIKYFFCREININKNIFIICGISELIIFLLKVIHINIIELPYSFPLILVLMLYNYKFKGLAKVLYIIPCLTISLMFAYLIVMAIGIFSGPVLLRDPMPDGIYNVLTYFSIIFDGTIIIFLRKKIKDNMYITLNKLDIVIMITVSIVIFLLICIMDQLKMRVVYDAILDRGIIIVIAICGIIMDSCLLISIFKSKSAVYYKSMNEINKHYMKMQLEHFDAYKKSQIETRRIKHDMKNHLICISEFLDNNKIDELKKYIYELNNGVINIDNIIKTGNMVVDSILNEKYSIMKQHNIKLSVDGRMGNETSVEPVDLCTIFANSIDNAIEGSIKESNISKRIIKIELKDNKNFMFIIFENNMTRSKIRIKNNYITSKEDAINHGFGIINMQYAVKKYNGDFEIKEKDDIFRVEIVLPK</sequence>
<dbReference type="RefSeq" id="WP_146868617.1">
    <property type="nucleotide sequence ID" value="NZ_BKBC01000032.1"/>
</dbReference>
<dbReference type="GO" id="GO:0042802">
    <property type="term" value="F:identical protein binding"/>
    <property type="evidence" value="ECO:0007669"/>
    <property type="project" value="TreeGrafter"/>
</dbReference>
<protein>
    <submittedName>
        <fullName evidence="3">Sensor histidine kinase</fullName>
    </submittedName>
</protein>
<accession>A0A512TPC0</accession>
<evidence type="ECO:0000259" key="2">
    <source>
        <dbReference type="Pfam" id="PF14501"/>
    </source>
</evidence>
<gene>
    <name evidence="3" type="ORF">CBU02nite_23340</name>
</gene>
<feature type="transmembrane region" description="Helical" evidence="1">
    <location>
        <begin position="62"/>
        <end position="79"/>
    </location>
</feature>
<feature type="transmembrane region" description="Helical" evidence="1">
    <location>
        <begin position="86"/>
        <end position="110"/>
    </location>
</feature>
<comment type="caution">
    <text evidence="3">The sequence shown here is derived from an EMBL/GenBank/DDBJ whole genome shotgun (WGS) entry which is preliminary data.</text>
</comment>
<dbReference type="PANTHER" id="PTHR40448:SF1">
    <property type="entry name" value="TWO-COMPONENT SENSOR HISTIDINE KINASE"/>
    <property type="match status" value="1"/>
</dbReference>
<dbReference type="Gene3D" id="3.30.565.10">
    <property type="entry name" value="Histidine kinase-like ATPase, C-terminal domain"/>
    <property type="match status" value="1"/>
</dbReference>
<dbReference type="GO" id="GO:0016301">
    <property type="term" value="F:kinase activity"/>
    <property type="evidence" value="ECO:0007669"/>
    <property type="project" value="UniProtKB-KW"/>
</dbReference>
<feature type="transmembrane region" description="Helical" evidence="1">
    <location>
        <begin position="122"/>
        <end position="142"/>
    </location>
</feature>
<feature type="transmembrane region" description="Helical" evidence="1">
    <location>
        <begin position="193"/>
        <end position="213"/>
    </location>
</feature>
<dbReference type="CDD" id="cd16935">
    <property type="entry name" value="HATPase_AgrC-ComD-like"/>
    <property type="match status" value="1"/>
</dbReference>
<dbReference type="Pfam" id="PF14501">
    <property type="entry name" value="HATPase_c_5"/>
    <property type="match status" value="1"/>
</dbReference>
<dbReference type="InterPro" id="IPR036890">
    <property type="entry name" value="HATPase_C_sf"/>
</dbReference>
<dbReference type="EMBL" id="BKBC01000032">
    <property type="protein sequence ID" value="GEQ21828.1"/>
    <property type="molecule type" value="Genomic_DNA"/>
</dbReference>
<feature type="transmembrane region" description="Helical" evidence="1">
    <location>
        <begin position="38"/>
        <end position="56"/>
    </location>
</feature>
<feature type="transmembrane region" description="Helical" evidence="1">
    <location>
        <begin position="154"/>
        <end position="173"/>
    </location>
</feature>
<dbReference type="PANTHER" id="PTHR40448">
    <property type="entry name" value="TWO-COMPONENT SENSOR HISTIDINE KINASE"/>
    <property type="match status" value="1"/>
</dbReference>
<proteinExistence type="predicted"/>
<feature type="domain" description="Sensor histidine kinase NatK-like C-terminal" evidence="2">
    <location>
        <begin position="331"/>
        <end position="435"/>
    </location>
</feature>
<dbReference type="Proteomes" id="UP000321089">
    <property type="component" value="Unassembled WGS sequence"/>
</dbReference>
<evidence type="ECO:0000313" key="3">
    <source>
        <dbReference type="EMBL" id="GEQ21828.1"/>
    </source>
</evidence>
<feature type="transmembrane region" description="Helical" evidence="1">
    <location>
        <begin position="6"/>
        <end position="26"/>
    </location>
</feature>
<keyword evidence="3" id="KW-0418">Kinase</keyword>
<name>A0A512TPC0_CLOBU</name>
<evidence type="ECO:0000313" key="4">
    <source>
        <dbReference type="Proteomes" id="UP000321089"/>
    </source>
</evidence>
<organism evidence="3 4">
    <name type="scientific">Clostridium butyricum</name>
    <dbReference type="NCBI Taxonomy" id="1492"/>
    <lineage>
        <taxon>Bacteria</taxon>
        <taxon>Bacillati</taxon>
        <taxon>Bacillota</taxon>
        <taxon>Clostridia</taxon>
        <taxon>Eubacteriales</taxon>
        <taxon>Clostridiaceae</taxon>
        <taxon>Clostridium</taxon>
    </lineage>
</organism>
<keyword evidence="1" id="KW-0472">Membrane</keyword>
<dbReference type="SUPFAM" id="SSF55874">
    <property type="entry name" value="ATPase domain of HSP90 chaperone/DNA topoisomerase II/histidine kinase"/>
    <property type="match status" value="1"/>
</dbReference>
<reference evidence="3 4" key="1">
    <citation type="submission" date="2019-07" db="EMBL/GenBank/DDBJ databases">
        <title>Whole genome shotgun sequence of Clostridium butyricum NBRC 3858.</title>
        <authorList>
            <person name="Hosoyama A."/>
            <person name="Uohara A."/>
            <person name="Ohji S."/>
            <person name="Ichikawa N."/>
        </authorList>
    </citation>
    <scope>NUCLEOTIDE SEQUENCE [LARGE SCALE GENOMIC DNA]</scope>
    <source>
        <strain evidence="3 4">NBRC 3858</strain>
    </source>
</reference>